<dbReference type="GO" id="GO:0005737">
    <property type="term" value="C:cytoplasm"/>
    <property type="evidence" value="ECO:0007669"/>
    <property type="project" value="UniProtKB-SubCell"/>
</dbReference>
<dbReference type="RefSeq" id="WP_419193234.1">
    <property type="nucleotide sequence ID" value="NZ_CP036279.1"/>
</dbReference>
<dbReference type="InterPro" id="IPR010914">
    <property type="entry name" value="RsgA_GTPase_dom"/>
</dbReference>
<evidence type="ECO:0000256" key="9">
    <source>
        <dbReference type="ARBA" id="ARBA00023134"/>
    </source>
</evidence>
<organism evidence="13 14">
    <name type="scientific">Kolteria novifilia</name>
    <dbReference type="NCBI Taxonomy" id="2527975"/>
    <lineage>
        <taxon>Bacteria</taxon>
        <taxon>Pseudomonadati</taxon>
        <taxon>Planctomycetota</taxon>
        <taxon>Planctomycetia</taxon>
        <taxon>Kolteriales</taxon>
        <taxon>Kolteriaceae</taxon>
        <taxon>Kolteria</taxon>
    </lineage>
</organism>
<keyword evidence="6 10" id="KW-0378">Hydrolase</keyword>
<feature type="binding site" evidence="10">
    <location>
        <position position="286"/>
    </location>
    <ligand>
        <name>Zn(2+)</name>
        <dbReference type="ChEBI" id="CHEBI:29105"/>
    </ligand>
</feature>
<dbReference type="PROSITE" id="PS51721">
    <property type="entry name" value="G_CP"/>
    <property type="match status" value="1"/>
</dbReference>
<comment type="function">
    <text evidence="10">One of several proteins that assist in the late maturation steps of the functional core of the 30S ribosomal subunit. Helps release RbfA from mature subunits. May play a role in the assembly of ribosomal proteins into the subunit. Circularly permuted GTPase that catalyzes slow GTP hydrolysis, GTPase activity is stimulated by the 30S ribosomal subunit.</text>
</comment>
<dbReference type="EMBL" id="CP036279">
    <property type="protein sequence ID" value="QDU59983.1"/>
    <property type="molecule type" value="Genomic_DNA"/>
</dbReference>
<evidence type="ECO:0000256" key="2">
    <source>
        <dbReference type="ARBA" id="ARBA00022517"/>
    </source>
</evidence>
<dbReference type="PANTHER" id="PTHR32120">
    <property type="entry name" value="SMALL RIBOSOMAL SUBUNIT BIOGENESIS GTPASE RSGA"/>
    <property type="match status" value="1"/>
</dbReference>
<keyword evidence="3 10" id="KW-0479">Metal-binding</keyword>
<dbReference type="PROSITE" id="PS50936">
    <property type="entry name" value="ENGC_GTPASE"/>
    <property type="match status" value="1"/>
</dbReference>
<evidence type="ECO:0000256" key="5">
    <source>
        <dbReference type="ARBA" id="ARBA00022741"/>
    </source>
</evidence>
<dbReference type="NCBIfam" id="TIGR00157">
    <property type="entry name" value="ribosome small subunit-dependent GTPase A"/>
    <property type="match status" value="1"/>
</dbReference>
<keyword evidence="8 10" id="KW-0694">RNA-binding</keyword>
<reference evidence="13 14" key="1">
    <citation type="submission" date="2019-02" db="EMBL/GenBank/DDBJ databases">
        <title>Deep-cultivation of Planctomycetes and their phenomic and genomic characterization uncovers novel biology.</title>
        <authorList>
            <person name="Wiegand S."/>
            <person name="Jogler M."/>
            <person name="Boedeker C."/>
            <person name="Pinto D."/>
            <person name="Vollmers J."/>
            <person name="Rivas-Marin E."/>
            <person name="Kohn T."/>
            <person name="Peeters S.H."/>
            <person name="Heuer A."/>
            <person name="Rast P."/>
            <person name="Oberbeckmann S."/>
            <person name="Bunk B."/>
            <person name="Jeske O."/>
            <person name="Meyerdierks A."/>
            <person name="Storesund J.E."/>
            <person name="Kallscheuer N."/>
            <person name="Luecker S."/>
            <person name="Lage O.M."/>
            <person name="Pohl T."/>
            <person name="Merkel B.J."/>
            <person name="Hornburger P."/>
            <person name="Mueller R.-W."/>
            <person name="Bruemmer F."/>
            <person name="Labrenz M."/>
            <person name="Spormann A.M."/>
            <person name="Op den Camp H."/>
            <person name="Overmann J."/>
            <person name="Amann R."/>
            <person name="Jetten M.S.M."/>
            <person name="Mascher T."/>
            <person name="Medema M.H."/>
            <person name="Devos D.P."/>
            <person name="Kaster A.-K."/>
            <person name="Ovreas L."/>
            <person name="Rohde M."/>
            <person name="Galperin M.Y."/>
            <person name="Jogler C."/>
        </authorList>
    </citation>
    <scope>NUCLEOTIDE SEQUENCE [LARGE SCALE GENOMIC DNA]</scope>
    <source>
        <strain evidence="13 14">Pan216</strain>
    </source>
</reference>
<accession>A0A518AZ27</accession>
<comment type="subcellular location">
    <subcellularLocation>
        <location evidence="10">Cytoplasm</location>
    </subcellularLocation>
</comment>
<feature type="binding site" evidence="10">
    <location>
        <begin position="146"/>
        <end position="149"/>
    </location>
    <ligand>
        <name>GTP</name>
        <dbReference type="ChEBI" id="CHEBI:37565"/>
    </ligand>
</feature>
<feature type="binding site" evidence="10">
    <location>
        <position position="279"/>
    </location>
    <ligand>
        <name>Zn(2+)</name>
        <dbReference type="ChEBI" id="CHEBI:29105"/>
    </ligand>
</feature>
<evidence type="ECO:0000313" key="13">
    <source>
        <dbReference type="EMBL" id="QDU59983.1"/>
    </source>
</evidence>
<dbReference type="Proteomes" id="UP000317093">
    <property type="component" value="Chromosome"/>
</dbReference>
<evidence type="ECO:0000256" key="8">
    <source>
        <dbReference type="ARBA" id="ARBA00022884"/>
    </source>
</evidence>
<gene>
    <name evidence="13" type="primary">rsgA_1</name>
    <name evidence="10" type="synonym">rsgA</name>
    <name evidence="13" type="ORF">Pan216_08200</name>
</gene>
<keyword evidence="7 10" id="KW-0862">Zinc</keyword>
<dbReference type="SUPFAM" id="SSF52540">
    <property type="entry name" value="P-loop containing nucleoside triphosphate hydrolases"/>
    <property type="match status" value="1"/>
</dbReference>
<dbReference type="GO" id="GO:0003924">
    <property type="term" value="F:GTPase activity"/>
    <property type="evidence" value="ECO:0007669"/>
    <property type="project" value="UniProtKB-UniRule"/>
</dbReference>
<evidence type="ECO:0000256" key="6">
    <source>
        <dbReference type="ARBA" id="ARBA00022801"/>
    </source>
</evidence>
<feature type="domain" description="CP-type G" evidence="12">
    <location>
        <begin position="101"/>
        <end position="256"/>
    </location>
</feature>
<keyword evidence="2 10" id="KW-0690">Ribosome biogenesis</keyword>
<dbReference type="Gene3D" id="1.10.40.50">
    <property type="entry name" value="Probable gtpase engc, domain 3"/>
    <property type="match status" value="1"/>
</dbReference>
<keyword evidence="9 10" id="KW-0342">GTP-binding</keyword>
<evidence type="ECO:0000256" key="3">
    <source>
        <dbReference type="ARBA" id="ARBA00022723"/>
    </source>
</evidence>
<dbReference type="InterPro" id="IPR030378">
    <property type="entry name" value="G_CP_dom"/>
</dbReference>
<feature type="binding site" evidence="10">
    <location>
        <begin position="198"/>
        <end position="206"/>
    </location>
    <ligand>
        <name>GTP</name>
        <dbReference type="ChEBI" id="CHEBI:37565"/>
    </ligand>
</feature>
<comment type="cofactor">
    <cofactor evidence="10">
        <name>Zn(2+)</name>
        <dbReference type="ChEBI" id="CHEBI:29105"/>
    </cofactor>
    <text evidence="10">Binds 1 zinc ion per subunit.</text>
</comment>
<name>A0A518AZ27_9BACT</name>
<evidence type="ECO:0000313" key="14">
    <source>
        <dbReference type="Proteomes" id="UP000317093"/>
    </source>
</evidence>
<dbReference type="HAMAP" id="MF_01820">
    <property type="entry name" value="GTPase_RsgA"/>
    <property type="match status" value="1"/>
</dbReference>
<dbReference type="GO" id="GO:0019843">
    <property type="term" value="F:rRNA binding"/>
    <property type="evidence" value="ECO:0007669"/>
    <property type="project" value="UniProtKB-KW"/>
</dbReference>
<dbReference type="Gene3D" id="3.40.50.300">
    <property type="entry name" value="P-loop containing nucleotide triphosphate hydrolases"/>
    <property type="match status" value="1"/>
</dbReference>
<keyword evidence="14" id="KW-1185">Reference proteome</keyword>
<dbReference type="GO" id="GO:0046872">
    <property type="term" value="F:metal ion binding"/>
    <property type="evidence" value="ECO:0007669"/>
    <property type="project" value="UniProtKB-KW"/>
</dbReference>
<evidence type="ECO:0000256" key="10">
    <source>
        <dbReference type="HAMAP-Rule" id="MF_01820"/>
    </source>
</evidence>
<dbReference type="InterPro" id="IPR027417">
    <property type="entry name" value="P-loop_NTPase"/>
</dbReference>
<protein>
    <recommendedName>
        <fullName evidence="10">Small ribosomal subunit biogenesis GTPase RsgA</fullName>
        <ecNumber evidence="10">3.6.1.-</ecNumber>
    </recommendedName>
</protein>
<comment type="subunit">
    <text evidence="10">Monomer. Associates with 30S ribosomal subunit, binds 16S rRNA.</text>
</comment>
<dbReference type="GO" id="GO:0042274">
    <property type="term" value="P:ribosomal small subunit biogenesis"/>
    <property type="evidence" value="ECO:0007669"/>
    <property type="project" value="UniProtKB-UniRule"/>
</dbReference>
<evidence type="ECO:0000259" key="12">
    <source>
        <dbReference type="PROSITE" id="PS51721"/>
    </source>
</evidence>
<evidence type="ECO:0000259" key="11">
    <source>
        <dbReference type="PROSITE" id="PS50936"/>
    </source>
</evidence>
<keyword evidence="5 10" id="KW-0547">Nucleotide-binding</keyword>
<feature type="domain" description="EngC GTPase" evidence="11">
    <location>
        <begin position="107"/>
        <end position="254"/>
    </location>
</feature>
<dbReference type="GO" id="GO:0005525">
    <property type="term" value="F:GTP binding"/>
    <property type="evidence" value="ECO:0007669"/>
    <property type="project" value="UniProtKB-UniRule"/>
</dbReference>
<dbReference type="EC" id="3.6.1.-" evidence="10"/>
<dbReference type="AlphaFoldDB" id="A0A518AZ27"/>
<dbReference type="CDD" id="cd01854">
    <property type="entry name" value="YjeQ_EngC"/>
    <property type="match status" value="1"/>
</dbReference>
<feature type="binding site" evidence="10">
    <location>
        <position position="292"/>
    </location>
    <ligand>
        <name>Zn(2+)</name>
        <dbReference type="ChEBI" id="CHEBI:29105"/>
    </ligand>
</feature>
<feature type="binding site" evidence="10">
    <location>
        <position position="284"/>
    </location>
    <ligand>
        <name>Zn(2+)</name>
        <dbReference type="ChEBI" id="CHEBI:29105"/>
    </ligand>
</feature>
<keyword evidence="1 10" id="KW-0963">Cytoplasm</keyword>
<sequence length="350" mass="39563">MSDDITERQLAELGWREEFFTQLTSDEWGRSVVARVVAEHRAHLEVVTAAGTERLSRPLWTRDDPTTVGDWVLIDRETRLLQRFLTRRSLFQRKAPGTARDAQLIAANVDTLFIVTSCNHDFNVARIERYLVLAAEANVTPVLVVTKVDEAEDPQAFRTAAEAIRAELPVCMLNALEAREADRLGRWCGFGETVALVGSSGVGKSTIVNSLLDRSIQRTSGIREDDSKGRHTTSARSMNRLAMGGWLIDTPGMREIQLFDAAEGVAKVFVEIADLARECKFSDCSHRSEPGCAVRRAIEEGLIDEGRLERYMKLEREQTYNSETLAERRSREKRFQKRVNVAVRSKRIKR</sequence>
<dbReference type="InterPro" id="IPR004881">
    <property type="entry name" value="Ribosome_biogen_GTPase_RsgA"/>
</dbReference>
<dbReference type="PANTHER" id="PTHR32120:SF10">
    <property type="entry name" value="SMALL RIBOSOMAL SUBUNIT BIOGENESIS GTPASE RSGA"/>
    <property type="match status" value="1"/>
</dbReference>
<evidence type="ECO:0000256" key="4">
    <source>
        <dbReference type="ARBA" id="ARBA00022730"/>
    </source>
</evidence>
<evidence type="ECO:0000256" key="7">
    <source>
        <dbReference type="ARBA" id="ARBA00022833"/>
    </source>
</evidence>
<proteinExistence type="inferred from homology"/>
<dbReference type="Pfam" id="PF03193">
    <property type="entry name" value="RsgA_GTPase"/>
    <property type="match status" value="1"/>
</dbReference>
<dbReference type="KEGG" id="knv:Pan216_08200"/>
<keyword evidence="4 10" id="KW-0699">rRNA-binding</keyword>
<evidence type="ECO:0000256" key="1">
    <source>
        <dbReference type="ARBA" id="ARBA00022490"/>
    </source>
</evidence>
<comment type="similarity">
    <text evidence="10">Belongs to the TRAFAC class YlqF/YawG GTPase family. RsgA subfamily.</text>
</comment>